<dbReference type="Proteomes" id="UP000194236">
    <property type="component" value="Unassembled WGS sequence"/>
</dbReference>
<dbReference type="Pfam" id="PF10561">
    <property type="entry name" value="C2orf69"/>
    <property type="match status" value="1"/>
</dbReference>
<reference evidence="1 2" key="1">
    <citation type="submission" date="2017-03" db="EMBL/GenBank/DDBJ databases">
        <title>Genome Survey of Euroglyphus maynei.</title>
        <authorList>
            <person name="Arlian L.G."/>
            <person name="Morgan M.S."/>
            <person name="Rider S.D."/>
        </authorList>
    </citation>
    <scope>NUCLEOTIDE SEQUENCE [LARGE SCALE GENOMIC DNA]</scope>
    <source>
        <strain evidence="1">Arlian Lab</strain>
        <tissue evidence="1">Whole body</tissue>
    </source>
</reference>
<proteinExistence type="predicted"/>
<dbReference type="OrthoDB" id="419333at2759"/>
<keyword evidence="2" id="KW-1185">Reference proteome</keyword>
<comment type="caution">
    <text evidence="1">The sequence shown here is derived from an EMBL/GenBank/DDBJ whole genome shotgun (WGS) entry which is preliminary data.</text>
</comment>
<evidence type="ECO:0000313" key="2">
    <source>
        <dbReference type="Proteomes" id="UP000194236"/>
    </source>
</evidence>
<sequence length="146" mass="17064">MSSLRYLMNVEGISGRFNNLLYVPCTNRTNVGCIWPIVSPQSKFKLTDLYLLDGGHNGSKDFWIVQPEFIDSLVKHGCRRFHLGVTDFQLNKPQKIRQEFETFYNILRSMSNVQVEKTYLAQNNFPNLSPINLHFKLLDYLFENLL</sequence>
<dbReference type="EMBL" id="MUJZ01024217">
    <property type="protein sequence ID" value="OTF79218.1"/>
    <property type="molecule type" value="Genomic_DNA"/>
</dbReference>
<name>A0A1Y3BH69_EURMA</name>
<evidence type="ECO:0000313" key="1">
    <source>
        <dbReference type="EMBL" id="OTF79218.1"/>
    </source>
</evidence>
<dbReference type="InterPro" id="IPR018881">
    <property type="entry name" value="C2orf69_mit"/>
</dbReference>
<gene>
    <name evidence="1" type="ORF">BLA29_000764</name>
</gene>
<organism evidence="1 2">
    <name type="scientific">Euroglyphus maynei</name>
    <name type="common">Mayne's house dust mite</name>
    <dbReference type="NCBI Taxonomy" id="6958"/>
    <lineage>
        <taxon>Eukaryota</taxon>
        <taxon>Metazoa</taxon>
        <taxon>Ecdysozoa</taxon>
        <taxon>Arthropoda</taxon>
        <taxon>Chelicerata</taxon>
        <taxon>Arachnida</taxon>
        <taxon>Acari</taxon>
        <taxon>Acariformes</taxon>
        <taxon>Sarcoptiformes</taxon>
        <taxon>Astigmata</taxon>
        <taxon>Psoroptidia</taxon>
        <taxon>Analgoidea</taxon>
        <taxon>Pyroglyphidae</taxon>
        <taxon>Pyroglyphinae</taxon>
        <taxon>Euroglyphus</taxon>
    </lineage>
</organism>
<dbReference type="AlphaFoldDB" id="A0A1Y3BH69"/>
<protein>
    <submittedName>
        <fullName evidence="1">Uncharacterized protein</fullName>
    </submittedName>
</protein>
<accession>A0A1Y3BH69</accession>